<dbReference type="InterPro" id="IPR045565">
    <property type="entry name" value="Phage_capsid_2"/>
</dbReference>
<evidence type="ECO:0000313" key="2">
    <source>
        <dbReference type="EMBL" id="VYS83015.1"/>
    </source>
</evidence>
<organism evidence="2">
    <name type="scientific">Akkermansia muciniphila</name>
    <dbReference type="NCBI Taxonomy" id="239935"/>
    <lineage>
        <taxon>Bacteria</taxon>
        <taxon>Pseudomonadati</taxon>
        <taxon>Verrucomicrobiota</taxon>
        <taxon>Verrucomicrobiia</taxon>
        <taxon>Verrucomicrobiales</taxon>
        <taxon>Akkermansiaceae</taxon>
        <taxon>Akkermansia</taxon>
    </lineage>
</organism>
<dbReference type="AlphaFoldDB" id="A0A6N2RTC3"/>
<proteinExistence type="predicted"/>
<accession>A0A6N2RTC3</accession>
<name>A0A6N2RTC3_9BACT</name>
<evidence type="ECO:0000256" key="1">
    <source>
        <dbReference type="SAM" id="MobiDB-lite"/>
    </source>
</evidence>
<sequence length="111" mass="12675">MDMVLMEQTQNRNYGFSSLTNGEVNEFLKVKFLVTNMLPIDEQGNRLCCAWLRSRVKFGVWRDAQFRVEARSEYVDVREQITVKAGPGCHAPGQQDRLPDALQRGIGTNVQ</sequence>
<protein>
    <submittedName>
        <fullName evidence="2">Uncharacterized protein</fullName>
    </submittedName>
</protein>
<dbReference type="EMBL" id="CACRSS010000002">
    <property type="protein sequence ID" value="VYS83015.1"/>
    <property type="molecule type" value="Genomic_DNA"/>
</dbReference>
<dbReference type="Pfam" id="PF19821">
    <property type="entry name" value="Phage_capsid_2"/>
    <property type="match status" value="1"/>
</dbReference>
<gene>
    <name evidence="2" type="ORF">AMLFYP55_01752</name>
</gene>
<reference evidence="2" key="1">
    <citation type="submission" date="2019-11" db="EMBL/GenBank/DDBJ databases">
        <authorList>
            <person name="Feng L."/>
        </authorList>
    </citation>
    <scope>NUCLEOTIDE SEQUENCE</scope>
    <source>
        <strain evidence="2">AMuciniphilaLFYP55</strain>
    </source>
</reference>
<feature type="region of interest" description="Disordered" evidence="1">
    <location>
        <begin position="86"/>
        <end position="111"/>
    </location>
</feature>